<proteinExistence type="predicted"/>
<gene>
    <name evidence="1" type="ORF">H7849_11065</name>
</gene>
<dbReference type="KEGG" id="adin:H7849_11065"/>
<organism evidence="1 2">
    <name type="scientific">Alloacidobacterium dinghuense</name>
    <dbReference type="NCBI Taxonomy" id="2763107"/>
    <lineage>
        <taxon>Bacteria</taxon>
        <taxon>Pseudomonadati</taxon>
        <taxon>Acidobacteriota</taxon>
        <taxon>Terriglobia</taxon>
        <taxon>Terriglobales</taxon>
        <taxon>Acidobacteriaceae</taxon>
        <taxon>Alloacidobacterium</taxon>
    </lineage>
</organism>
<sequence>MPSVGHVWATDNFDGVRQLVQLKYVPTDIDRHAGSNVLKANMAPFIYKPKESVEIQGAAASVRLHEPNLSIYIRGYAISSEDAAVSSETSTQMDLAMVRVESKKDRRIVSTIAFTQITGKAARNSQALVIKTEKVGGTDWQKITASEPLAPGEYALMCLPRGQNLFPTRVFDFAIDPKAPANSKAVMPVTPSSSQ</sequence>
<name>A0A7G8BPA9_9BACT</name>
<dbReference type="EMBL" id="CP060394">
    <property type="protein sequence ID" value="QNI34379.1"/>
    <property type="molecule type" value="Genomic_DNA"/>
</dbReference>
<reference evidence="1 2" key="1">
    <citation type="submission" date="2020-08" db="EMBL/GenBank/DDBJ databases">
        <title>Edaphobacter telluris sp. nov. and Acidobacterium dinghuensis sp. nov., two acidobacteria isolated from forest soil.</title>
        <authorList>
            <person name="Fu J."/>
            <person name="Qiu L."/>
        </authorList>
    </citation>
    <scope>NUCLEOTIDE SEQUENCE [LARGE SCALE GENOMIC DNA]</scope>
    <source>
        <strain evidence="1">4Y35</strain>
    </source>
</reference>
<dbReference type="Proteomes" id="UP000515312">
    <property type="component" value="Chromosome"/>
</dbReference>
<dbReference type="RefSeq" id="WP_186746508.1">
    <property type="nucleotide sequence ID" value="NZ_CP060394.1"/>
</dbReference>
<protein>
    <submittedName>
        <fullName evidence="1">Uncharacterized protein</fullName>
    </submittedName>
</protein>
<accession>A0A7G8BPA9</accession>
<evidence type="ECO:0000313" key="1">
    <source>
        <dbReference type="EMBL" id="QNI34379.1"/>
    </source>
</evidence>
<dbReference type="AlphaFoldDB" id="A0A7G8BPA9"/>
<evidence type="ECO:0000313" key="2">
    <source>
        <dbReference type="Proteomes" id="UP000515312"/>
    </source>
</evidence>
<keyword evidence="2" id="KW-1185">Reference proteome</keyword>